<dbReference type="EMBL" id="CP063849">
    <property type="protein sequence ID" value="QOY86181.1"/>
    <property type="molecule type" value="Genomic_DNA"/>
</dbReference>
<dbReference type="InterPro" id="IPR036291">
    <property type="entry name" value="NAD(P)-bd_dom_sf"/>
</dbReference>
<protein>
    <submittedName>
        <fullName evidence="3">3-oxoacyl-ACP reductase FabG</fullName>
    </submittedName>
</protein>
<dbReference type="PRINTS" id="PR00081">
    <property type="entry name" value="GDHRDH"/>
</dbReference>
<dbReference type="PROSITE" id="PS00061">
    <property type="entry name" value="ADH_SHORT"/>
    <property type="match status" value="1"/>
</dbReference>
<dbReference type="GO" id="GO:0016491">
    <property type="term" value="F:oxidoreductase activity"/>
    <property type="evidence" value="ECO:0007669"/>
    <property type="project" value="UniProtKB-KW"/>
</dbReference>
<comment type="similarity">
    <text evidence="1">Belongs to the short-chain dehydrogenases/reductases (SDR) family.</text>
</comment>
<dbReference type="SUPFAM" id="SSF51735">
    <property type="entry name" value="NAD(P)-binding Rossmann-fold domains"/>
    <property type="match status" value="1"/>
</dbReference>
<dbReference type="Gene3D" id="3.40.50.720">
    <property type="entry name" value="NAD(P)-binding Rossmann-like Domain"/>
    <property type="match status" value="1"/>
</dbReference>
<dbReference type="FunFam" id="3.40.50.720:FF:000084">
    <property type="entry name" value="Short-chain dehydrogenase reductase"/>
    <property type="match status" value="1"/>
</dbReference>
<dbReference type="PANTHER" id="PTHR43639:SF1">
    <property type="entry name" value="SHORT-CHAIN DEHYDROGENASE_REDUCTASE FAMILY PROTEIN"/>
    <property type="match status" value="1"/>
</dbReference>
<dbReference type="Proteomes" id="UP000593892">
    <property type="component" value="Chromosome"/>
</dbReference>
<dbReference type="InterPro" id="IPR020904">
    <property type="entry name" value="Sc_DH/Rdtase_CS"/>
</dbReference>
<evidence type="ECO:0000313" key="3">
    <source>
        <dbReference type="EMBL" id="QOY86181.1"/>
    </source>
</evidence>
<dbReference type="RefSeq" id="WP_194447850.1">
    <property type="nucleotide sequence ID" value="NZ_CP063849.1"/>
</dbReference>
<reference evidence="3 4" key="1">
    <citation type="submission" date="2020-10" db="EMBL/GenBank/DDBJ databases">
        <title>Complete genome sequence of Paludibaculum fermentans P105T, a facultatively anaerobic acidobacterium capable of dissimilatory Fe(III) reduction.</title>
        <authorList>
            <person name="Dedysh S.N."/>
            <person name="Beletsky A.V."/>
            <person name="Kulichevskaya I.S."/>
            <person name="Mardanov A.V."/>
            <person name="Ravin N.V."/>
        </authorList>
    </citation>
    <scope>NUCLEOTIDE SEQUENCE [LARGE SCALE GENOMIC DNA]</scope>
    <source>
        <strain evidence="3 4">P105</strain>
    </source>
</reference>
<keyword evidence="4" id="KW-1185">Reference proteome</keyword>
<proteinExistence type="inferred from homology"/>
<dbReference type="Pfam" id="PF13561">
    <property type="entry name" value="adh_short_C2"/>
    <property type="match status" value="1"/>
</dbReference>
<evidence type="ECO:0000256" key="2">
    <source>
        <dbReference type="ARBA" id="ARBA00023002"/>
    </source>
</evidence>
<dbReference type="AlphaFoldDB" id="A0A7S7SJ72"/>
<gene>
    <name evidence="3" type="ORF">IRI77_25680</name>
</gene>
<name>A0A7S7SJ72_PALFE</name>
<dbReference type="PRINTS" id="PR00080">
    <property type="entry name" value="SDRFAMILY"/>
</dbReference>
<accession>A0A7S7SJ72</accession>
<dbReference type="InterPro" id="IPR002347">
    <property type="entry name" value="SDR_fam"/>
</dbReference>
<dbReference type="PANTHER" id="PTHR43639">
    <property type="entry name" value="OXIDOREDUCTASE, SHORT-CHAIN DEHYDROGENASE/REDUCTASE FAMILY (AFU_ORTHOLOGUE AFUA_5G02870)"/>
    <property type="match status" value="1"/>
</dbReference>
<dbReference type="NCBIfam" id="NF005559">
    <property type="entry name" value="PRK07231.1"/>
    <property type="match status" value="1"/>
</dbReference>
<keyword evidence="2" id="KW-0560">Oxidoreductase</keyword>
<evidence type="ECO:0000256" key="1">
    <source>
        <dbReference type="ARBA" id="ARBA00006484"/>
    </source>
</evidence>
<organism evidence="3 4">
    <name type="scientific">Paludibaculum fermentans</name>
    <dbReference type="NCBI Taxonomy" id="1473598"/>
    <lineage>
        <taxon>Bacteria</taxon>
        <taxon>Pseudomonadati</taxon>
        <taxon>Acidobacteriota</taxon>
        <taxon>Terriglobia</taxon>
        <taxon>Bryobacterales</taxon>
        <taxon>Bryobacteraceae</taxon>
        <taxon>Paludibaculum</taxon>
    </lineage>
</organism>
<evidence type="ECO:0000313" key="4">
    <source>
        <dbReference type="Proteomes" id="UP000593892"/>
    </source>
</evidence>
<sequence length="256" mass="27276">MGNPLEGKFALVTGASKGVGKGIALELARQGCAVAVNYNSDEAGAQATVEEATAIGATAFAIKANVGLKTEIDAMFDKVFERFPKLDVHVNNAGVQTWKPLLELTEAEWDRVLAVNLKGCFLCTQRAALNMKETGGGSIINIGSGCNKWAFPNLVDYTASKGGIEQFTKVAAVELGKYKIRVNCVAPGAIEIERTKHEAGDYGATWSKLTPLARVGLPVDIGHTVAYLASSHADFVTGQTIWVDGGLFTRPAWPYE</sequence>
<dbReference type="KEGG" id="pfer:IRI77_25680"/>